<accession>A0A1V8M652</accession>
<dbReference type="Proteomes" id="UP000191980">
    <property type="component" value="Unassembled WGS sequence"/>
</dbReference>
<proteinExistence type="predicted"/>
<sequence length="82" mass="8760">MCGLIDAYTDSAGKYFNNLCSCLRNPSINPTVNALAPNVVTKKTGNKLCISSDDKSINRLTKPSAQMVGGVGVVDFFSIVFK</sequence>
<protein>
    <submittedName>
        <fullName evidence="1">Uncharacterized protein</fullName>
    </submittedName>
</protein>
<comment type="caution">
    <text evidence="1">The sequence shown here is derived from an EMBL/GenBank/DDBJ whole genome shotgun (WGS) entry which is preliminary data.</text>
</comment>
<keyword evidence="2" id="KW-1185">Reference proteome</keyword>
<organism evidence="1 2">
    <name type="scientific">Methyloprofundus sedimenti</name>
    <dbReference type="NCBI Taxonomy" id="1420851"/>
    <lineage>
        <taxon>Bacteria</taxon>
        <taxon>Pseudomonadati</taxon>
        <taxon>Pseudomonadota</taxon>
        <taxon>Gammaproteobacteria</taxon>
        <taxon>Methylococcales</taxon>
        <taxon>Methylococcaceae</taxon>
        <taxon>Methyloprofundus</taxon>
    </lineage>
</organism>
<dbReference type="EMBL" id="LPUF01000001">
    <property type="protein sequence ID" value="OQK17054.1"/>
    <property type="molecule type" value="Genomic_DNA"/>
</dbReference>
<evidence type="ECO:0000313" key="1">
    <source>
        <dbReference type="EMBL" id="OQK17054.1"/>
    </source>
</evidence>
<dbReference type="AlphaFoldDB" id="A0A1V8M652"/>
<gene>
    <name evidence="1" type="ORF">AU255_03915</name>
</gene>
<name>A0A1V8M652_9GAMM</name>
<evidence type="ECO:0000313" key="2">
    <source>
        <dbReference type="Proteomes" id="UP000191980"/>
    </source>
</evidence>
<dbReference type="STRING" id="1420851.AU255_03915"/>
<reference evidence="1 2" key="1">
    <citation type="submission" date="2015-12" db="EMBL/GenBank/DDBJ databases">
        <authorList>
            <person name="Shamseldin A."/>
            <person name="Moawad H."/>
            <person name="Abd El-Rahim W.M."/>
            <person name="Sadowsky M.J."/>
        </authorList>
    </citation>
    <scope>NUCLEOTIDE SEQUENCE [LARGE SCALE GENOMIC DNA]</scope>
    <source>
        <strain evidence="1 2">WF1</strain>
    </source>
</reference>